<sequence length="160" mass="17480">MSKWKVVLGQYNRERWDGHELEVSVDKIFKHPAYDDSEMDNDVALIKLSTAVVFNDYMSPVCLPTGNDSVTYEGELAIVTGWGATIEGESCDSAAEEGGCRVGAYFQGDSGGPMVVRAGSKYNQVGVVSWGYGCARDGYPGVYARMTHYTEWVTQIVAAN</sequence>
<dbReference type="InterPro" id="IPR009003">
    <property type="entry name" value="Peptidase_S1_PA"/>
</dbReference>
<dbReference type="PANTHER" id="PTHR24252">
    <property type="entry name" value="ACROSIN-RELATED"/>
    <property type="match status" value="1"/>
</dbReference>
<accession>A0ABM1F6R5</accession>
<dbReference type="GeneID" id="106820091"/>
<protein>
    <submittedName>
        <fullName evidence="4">Trypsin-1-like</fullName>
    </submittedName>
</protein>
<keyword evidence="1" id="KW-1015">Disulfide bond</keyword>
<organism evidence="3 4">
    <name type="scientific">Priapulus caudatus</name>
    <name type="common">Priapulid worm</name>
    <dbReference type="NCBI Taxonomy" id="37621"/>
    <lineage>
        <taxon>Eukaryota</taxon>
        <taxon>Metazoa</taxon>
        <taxon>Ecdysozoa</taxon>
        <taxon>Scalidophora</taxon>
        <taxon>Priapulida</taxon>
        <taxon>Priapulimorpha</taxon>
        <taxon>Priapulimorphida</taxon>
        <taxon>Priapulidae</taxon>
        <taxon>Priapulus</taxon>
    </lineage>
</organism>
<evidence type="ECO:0000259" key="2">
    <source>
        <dbReference type="PROSITE" id="PS50240"/>
    </source>
</evidence>
<dbReference type="InterPro" id="IPR001314">
    <property type="entry name" value="Peptidase_S1A"/>
</dbReference>
<dbReference type="PANTHER" id="PTHR24252:SF7">
    <property type="entry name" value="HYALIN"/>
    <property type="match status" value="1"/>
</dbReference>
<dbReference type="RefSeq" id="XP_014680136.1">
    <property type="nucleotide sequence ID" value="XM_014824650.1"/>
</dbReference>
<dbReference type="InterPro" id="IPR043504">
    <property type="entry name" value="Peptidase_S1_PA_chymotrypsin"/>
</dbReference>
<dbReference type="InterPro" id="IPR001254">
    <property type="entry name" value="Trypsin_dom"/>
</dbReference>
<proteinExistence type="predicted"/>
<dbReference type="Gene3D" id="2.40.10.10">
    <property type="entry name" value="Trypsin-like serine proteases"/>
    <property type="match status" value="2"/>
</dbReference>
<dbReference type="CDD" id="cd00190">
    <property type="entry name" value="Tryp_SPc"/>
    <property type="match status" value="1"/>
</dbReference>
<dbReference type="Proteomes" id="UP000695022">
    <property type="component" value="Unplaced"/>
</dbReference>
<keyword evidence="3" id="KW-1185">Reference proteome</keyword>
<reference evidence="4" key="1">
    <citation type="submission" date="2025-08" db="UniProtKB">
        <authorList>
            <consortium name="RefSeq"/>
        </authorList>
    </citation>
    <scope>IDENTIFICATION</scope>
</reference>
<feature type="domain" description="Peptidase S1" evidence="2">
    <location>
        <begin position="1"/>
        <end position="158"/>
    </location>
</feature>
<dbReference type="SUPFAM" id="SSF50494">
    <property type="entry name" value="Trypsin-like serine proteases"/>
    <property type="match status" value="1"/>
</dbReference>
<evidence type="ECO:0000313" key="3">
    <source>
        <dbReference type="Proteomes" id="UP000695022"/>
    </source>
</evidence>
<dbReference type="PROSITE" id="PS50240">
    <property type="entry name" value="TRYPSIN_DOM"/>
    <property type="match status" value="1"/>
</dbReference>
<evidence type="ECO:0000256" key="1">
    <source>
        <dbReference type="ARBA" id="ARBA00023157"/>
    </source>
</evidence>
<evidence type="ECO:0000313" key="4">
    <source>
        <dbReference type="RefSeq" id="XP_014680136.1"/>
    </source>
</evidence>
<dbReference type="PRINTS" id="PR00722">
    <property type="entry name" value="CHYMOTRYPSIN"/>
</dbReference>
<name>A0ABM1F6R5_PRICU</name>
<dbReference type="Pfam" id="PF00089">
    <property type="entry name" value="Trypsin"/>
    <property type="match status" value="1"/>
</dbReference>
<dbReference type="SMART" id="SM00020">
    <property type="entry name" value="Tryp_SPc"/>
    <property type="match status" value="1"/>
</dbReference>
<gene>
    <name evidence="4" type="primary">LOC106820091</name>
</gene>